<proteinExistence type="predicted"/>
<evidence type="ECO:0000313" key="2">
    <source>
        <dbReference type="Proteomes" id="UP001199319"/>
    </source>
</evidence>
<sequence>MLGYVHLTAGRPVLERRAAAGMTYWALEGDLDGGLFPGRRLRRWIGRLERCGVSHAALPPGREGDFAPLRPVLPDGLRLALLPQLLDALAPAGDTALLLADCADSRALLAAQVLARRFRRLRLETGAGQEALERQLLRQLGLTTGGGPAAVTVTFGPPPREGLPLYLTPDCALRQEVRYAWPDPSQAPPPEGLLSLLHRACRLPEICVKSVETLDIGP</sequence>
<dbReference type="RefSeq" id="WP_302927493.1">
    <property type="nucleotide sequence ID" value="NZ_JAJEPW010000001.1"/>
</dbReference>
<evidence type="ECO:0000313" key="1">
    <source>
        <dbReference type="EMBL" id="MCC2127938.1"/>
    </source>
</evidence>
<comment type="caution">
    <text evidence="1">The sequence shown here is derived from an EMBL/GenBank/DDBJ whole genome shotgun (WGS) entry which is preliminary data.</text>
</comment>
<dbReference type="Proteomes" id="UP001199319">
    <property type="component" value="Unassembled WGS sequence"/>
</dbReference>
<dbReference type="AlphaFoldDB" id="A0AAE3DBD6"/>
<name>A0AAE3DBD6_9FIRM</name>
<keyword evidence="2" id="KW-1185">Reference proteome</keyword>
<dbReference type="EMBL" id="JAJEPW010000001">
    <property type="protein sequence ID" value="MCC2127938.1"/>
    <property type="molecule type" value="Genomic_DNA"/>
</dbReference>
<protein>
    <submittedName>
        <fullName evidence="1">Uncharacterized protein</fullName>
    </submittedName>
</protein>
<gene>
    <name evidence="1" type="ORF">LKD37_00115</name>
</gene>
<reference evidence="1" key="1">
    <citation type="submission" date="2021-10" db="EMBL/GenBank/DDBJ databases">
        <title>Anaerobic single-cell dispensing facilitates the cultivation of human gut bacteria.</title>
        <authorList>
            <person name="Afrizal A."/>
        </authorList>
    </citation>
    <scope>NUCLEOTIDE SEQUENCE</scope>
    <source>
        <strain evidence="1">CLA-AA-H272</strain>
    </source>
</reference>
<accession>A0AAE3DBD6</accession>
<organism evidence="1 2">
    <name type="scientific">Brotocaccenecus cirricatena</name>
    <dbReference type="NCBI Taxonomy" id="3064195"/>
    <lineage>
        <taxon>Bacteria</taxon>
        <taxon>Bacillati</taxon>
        <taxon>Bacillota</taxon>
        <taxon>Clostridia</taxon>
        <taxon>Eubacteriales</taxon>
        <taxon>Oscillospiraceae</taxon>
        <taxon>Brotocaccenecus</taxon>
    </lineage>
</organism>